<dbReference type="EMBL" id="JBHUGA010000002">
    <property type="protein sequence ID" value="MFD1845159.1"/>
    <property type="molecule type" value="Genomic_DNA"/>
</dbReference>
<reference evidence="4" key="1">
    <citation type="journal article" date="2019" name="Int. J. Syst. Evol. Microbiol.">
        <title>The Global Catalogue of Microorganisms (GCM) 10K type strain sequencing project: providing services to taxonomists for standard genome sequencing and annotation.</title>
        <authorList>
            <consortium name="The Broad Institute Genomics Platform"/>
            <consortium name="The Broad Institute Genome Sequencing Center for Infectious Disease"/>
            <person name="Wu L."/>
            <person name="Ma J."/>
        </authorList>
    </citation>
    <scope>NUCLEOTIDE SEQUENCE [LARGE SCALE GENOMIC DNA]</scope>
    <source>
        <strain evidence="4">JCM 11496</strain>
    </source>
</reference>
<keyword evidence="4" id="KW-1185">Reference proteome</keyword>
<dbReference type="SUPFAM" id="SSF56112">
    <property type="entry name" value="Protein kinase-like (PK-like)"/>
    <property type="match status" value="1"/>
</dbReference>
<dbReference type="InterPro" id="IPR002575">
    <property type="entry name" value="Aminoglycoside_PTrfase"/>
</dbReference>
<accession>A0ABW4Q534</accession>
<feature type="region of interest" description="Disordered" evidence="1">
    <location>
        <begin position="152"/>
        <end position="175"/>
    </location>
</feature>
<comment type="caution">
    <text evidence="3">The sequence shown here is derived from an EMBL/GenBank/DDBJ whole genome shotgun (WGS) entry which is preliminary data.</text>
</comment>
<gene>
    <name evidence="3" type="ORF">ACFSFX_00925</name>
</gene>
<feature type="compositionally biased region" description="Low complexity" evidence="1">
    <location>
        <begin position="152"/>
        <end position="169"/>
    </location>
</feature>
<organism evidence="3 4">
    <name type="scientific">Arthrobacter flavus</name>
    <dbReference type="NCBI Taxonomy" id="95172"/>
    <lineage>
        <taxon>Bacteria</taxon>
        <taxon>Bacillati</taxon>
        <taxon>Actinomycetota</taxon>
        <taxon>Actinomycetes</taxon>
        <taxon>Micrococcales</taxon>
        <taxon>Micrococcaceae</taxon>
        <taxon>Arthrobacter</taxon>
    </lineage>
</organism>
<evidence type="ECO:0000256" key="1">
    <source>
        <dbReference type="SAM" id="MobiDB-lite"/>
    </source>
</evidence>
<evidence type="ECO:0000313" key="3">
    <source>
        <dbReference type="EMBL" id="MFD1845159.1"/>
    </source>
</evidence>
<sequence>MTTVPESMADRSGRELKVHRAWPKDGGRLIFEASDAENGQIRAGTIEHDGRVRLSPFAEDPLLTGLPGAAAQGQLLVHRYKRRAVVRDAVGFTKLLVPGKAEGVAASHRLMRALAQPSGIVMPDVVSQHSAGVTLTAVHGVSFHELGQAVTGQVSSSHVSPHQGSSQPPLSERVPSVEDGWEQAWHQWAVRWPRLAVAPAVSGVPELPTHSTRDEARTVSRWVNQVQEFGALAVSAERLQGASSQVARLLISGAPERSVLSHRDLHDKQLLFNADSGSVGLIDCDTVSVAEPALDLANLLVHIDFRRAQGVFSAAAASTAKQAILETALAMKVSDTRMHAYSAATRLRLACLYAFRPPYRAVAHFWFERLEADLRK</sequence>
<dbReference type="RefSeq" id="WP_343877171.1">
    <property type="nucleotide sequence ID" value="NZ_BAAAIJ010000002.1"/>
</dbReference>
<proteinExistence type="predicted"/>
<protein>
    <submittedName>
        <fullName evidence="3">Phosphotransferase family protein</fullName>
    </submittedName>
</protein>
<dbReference type="Proteomes" id="UP001597307">
    <property type="component" value="Unassembled WGS sequence"/>
</dbReference>
<evidence type="ECO:0000259" key="2">
    <source>
        <dbReference type="Pfam" id="PF01636"/>
    </source>
</evidence>
<name>A0ABW4Q534_9MICC</name>
<dbReference type="InterPro" id="IPR011009">
    <property type="entry name" value="Kinase-like_dom_sf"/>
</dbReference>
<feature type="domain" description="Aminoglycoside phosphotransferase" evidence="2">
    <location>
        <begin position="211"/>
        <end position="310"/>
    </location>
</feature>
<dbReference type="Gene3D" id="3.90.1200.10">
    <property type="match status" value="1"/>
</dbReference>
<evidence type="ECO:0000313" key="4">
    <source>
        <dbReference type="Proteomes" id="UP001597307"/>
    </source>
</evidence>
<dbReference type="Pfam" id="PF01636">
    <property type="entry name" value="APH"/>
    <property type="match status" value="1"/>
</dbReference>